<proteinExistence type="predicted"/>
<dbReference type="Proteomes" id="UP000250078">
    <property type="component" value="Unassembled WGS sequence"/>
</dbReference>
<reference evidence="1 2" key="1">
    <citation type="journal article" date="2016" name="Nat. Commun.">
        <title>Ectomycorrhizal ecology is imprinted in the genome of the dominant symbiotic fungus Cenococcum geophilum.</title>
        <authorList>
            <consortium name="DOE Joint Genome Institute"/>
            <person name="Peter M."/>
            <person name="Kohler A."/>
            <person name="Ohm R.A."/>
            <person name="Kuo A."/>
            <person name="Krutzmann J."/>
            <person name="Morin E."/>
            <person name="Arend M."/>
            <person name="Barry K.W."/>
            <person name="Binder M."/>
            <person name="Choi C."/>
            <person name="Clum A."/>
            <person name="Copeland A."/>
            <person name="Grisel N."/>
            <person name="Haridas S."/>
            <person name="Kipfer T."/>
            <person name="LaButti K."/>
            <person name="Lindquist E."/>
            <person name="Lipzen A."/>
            <person name="Maire R."/>
            <person name="Meier B."/>
            <person name="Mihaltcheva S."/>
            <person name="Molinier V."/>
            <person name="Murat C."/>
            <person name="Poggeler S."/>
            <person name="Quandt C.A."/>
            <person name="Sperisen C."/>
            <person name="Tritt A."/>
            <person name="Tisserant E."/>
            <person name="Crous P.W."/>
            <person name="Henrissat B."/>
            <person name="Nehls U."/>
            <person name="Egli S."/>
            <person name="Spatafora J.W."/>
            <person name="Grigoriev I.V."/>
            <person name="Martin F.M."/>
        </authorList>
    </citation>
    <scope>NUCLEOTIDE SEQUENCE [LARGE SCALE GENOMIC DNA]</scope>
    <source>
        <strain evidence="1 2">1.58</strain>
    </source>
</reference>
<evidence type="ECO:0000313" key="1">
    <source>
        <dbReference type="EMBL" id="OCK87607.1"/>
    </source>
</evidence>
<sequence length="920" mass="104163">MEVAAAGIALFQLLDRVIQISKHIIDTVKDAPNDIQLIHSEILSLRFILEQLRDSRTLEIPVLTGINGSLQRCKIAVEKLEVLLGWDAILLSSGKKRKTSEITFATLAWALKESKARKLLAEISQQKGTILLALSGSMVQDIRAIKDDIGKIREEMKDNLTNQTRDAILDWLQLTNPSAKHNASFQNHEPETSQWIHKTPEWQAWLGDNPLVNFLWLHGIPGCGKTVLASYLIEQVKKFCGSHEDQEYAFYYCNQNTQEETEPFLRWVVSRLCRRSSFVPKLLIEAHSERCEPPITDLLKFLQIILRRFQRVFIILDAVDESKERGKLLHVLKKLSEFQNVRLLATSRNYYDIETTLADVSMSVSMSNPLVDQDIRLAVRSNLSRNKKLQKWKKFFPEMENAIVNGAQGMFQWAVCQLHILERLQPTTDLHEELQNLPPDLDAAYEKIFQQISERHRRVVRKILLWILGHNDIIRGFEFTDEPIPLRVLVQGTSADLYEPQCLAKNAYDVELLRDLCGCLIDVQSRTVGEDDLEDLKDWEGSKVVAETEIVEVVSCAHYTVKEYLYSERVRSSSAAYFALDDKEVHLEFSTSIFSQALNFTSPPKAYRWLDSAEAYAVASCGQLAKYNPNGPDRSEEAAMNLILGNTKLFCLVCHFFDPSRPHYKSLACVRNVKFGNGNFHFSSMAEDIPQWELPLSSVDASILTNLLLRNLNPIAEEFMKDKDIKELCAIQQKVYIWTVPAPDEWEWKLRSCIGTIPVILASSLSSQGCIGRFLEYAGNDIDATCMLVNLVCPPELIITGVGMDLLLELGADPDAPGYALTPLQLAAWGRNTTAIEMLLQHGADHQAKGVKGGKAVAFFKEDVQGLCPLDILKSNNYLWDLVYDEKDSDGSRQSACVDLIMEWELGDSPDDEDELINEG</sequence>
<protein>
    <submittedName>
        <fullName evidence="1">Uncharacterized protein</fullName>
    </submittedName>
</protein>
<name>A0ACC8EML5_9PEZI</name>
<evidence type="ECO:0000313" key="2">
    <source>
        <dbReference type="Proteomes" id="UP000250078"/>
    </source>
</evidence>
<keyword evidence="2" id="KW-1185">Reference proteome</keyword>
<gene>
    <name evidence="1" type="ORF">K441DRAFT_701105</name>
</gene>
<dbReference type="EMBL" id="KV748258">
    <property type="protein sequence ID" value="OCK87607.1"/>
    <property type="molecule type" value="Genomic_DNA"/>
</dbReference>
<organism evidence="1 2">
    <name type="scientific">Cenococcum geophilum 1.58</name>
    <dbReference type="NCBI Taxonomy" id="794803"/>
    <lineage>
        <taxon>Eukaryota</taxon>
        <taxon>Fungi</taxon>
        <taxon>Dikarya</taxon>
        <taxon>Ascomycota</taxon>
        <taxon>Pezizomycotina</taxon>
        <taxon>Dothideomycetes</taxon>
        <taxon>Pleosporomycetidae</taxon>
        <taxon>Gloniales</taxon>
        <taxon>Gloniaceae</taxon>
        <taxon>Cenococcum</taxon>
    </lineage>
</organism>
<accession>A0ACC8EML5</accession>